<gene>
    <name evidence="4" type="ORF">QR680_015398</name>
</gene>
<evidence type="ECO:0000256" key="1">
    <source>
        <dbReference type="SAM" id="MobiDB-lite"/>
    </source>
</evidence>
<name>A0AA39H9Q9_9BILA</name>
<keyword evidence="5" id="KW-1185">Reference proteome</keyword>
<dbReference type="AlphaFoldDB" id="A0AA39H9Q9"/>
<feature type="signal peptide" evidence="3">
    <location>
        <begin position="1"/>
        <end position="24"/>
    </location>
</feature>
<keyword evidence="2" id="KW-1133">Transmembrane helix</keyword>
<feature type="chain" id="PRO_5041317004" evidence="3">
    <location>
        <begin position="25"/>
        <end position="208"/>
    </location>
</feature>
<proteinExistence type="predicted"/>
<keyword evidence="3" id="KW-0732">Signal</keyword>
<organism evidence="4 5">
    <name type="scientific">Steinernema hermaphroditum</name>
    <dbReference type="NCBI Taxonomy" id="289476"/>
    <lineage>
        <taxon>Eukaryota</taxon>
        <taxon>Metazoa</taxon>
        <taxon>Ecdysozoa</taxon>
        <taxon>Nematoda</taxon>
        <taxon>Chromadorea</taxon>
        <taxon>Rhabditida</taxon>
        <taxon>Tylenchina</taxon>
        <taxon>Panagrolaimomorpha</taxon>
        <taxon>Strongyloidoidea</taxon>
        <taxon>Steinernematidae</taxon>
        <taxon>Steinernema</taxon>
    </lineage>
</organism>
<evidence type="ECO:0000313" key="4">
    <source>
        <dbReference type="EMBL" id="KAK0400689.1"/>
    </source>
</evidence>
<evidence type="ECO:0000256" key="3">
    <source>
        <dbReference type="SAM" id="SignalP"/>
    </source>
</evidence>
<feature type="compositionally biased region" description="Low complexity" evidence="1">
    <location>
        <begin position="77"/>
        <end position="113"/>
    </location>
</feature>
<comment type="caution">
    <text evidence="4">The sequence shown here is derived from an EMBL/GenBank/DDBJ whole genome shotgun (WGS) entry which is preliminary data.</text>
</comment>
<sequence>MKCNTAVRLAILVVLCSQLQFVACAETPVAVPSKSTDMDTSDASAQNLVFSMPDNANDLVIPGMPLVAGAKPEPEVNNDVNTTVNNATRNNNASSDNSTDSTIEPTTISPTPSDLKKTEGYGIAFYVVGGIIAAVVLFGGAALTYYCWREREESPAPAPAPAPSSPDVENRSQKAKTSQMSAHVESEKPTSTKLDSPEEEEETDKGPS</sequence>
<evidence type="ECO:0000256" key="2">
    <source>
        <dbReference type="SAM" id="Phobius"/>
    </source>
</evidence>
<keyword evidence="2" id="KW-0472">Membrane</keyword>
<protein>
    <submittedName>
        <fullName evidence="4">Uncharacterized protein</fullName>
    </submittedName>
</protein>
<accession>A0AA39H9Q9</accession>
<dbReference type="EMBL" id="JAUCMV010000004">
    <property type="protein sequence ID" value="KAK0400689.1"/>
    <property type="molecule type" value="Genomic_DNA"/>
</dbReference>
<feature type="region of interest" description="Disordered" evidence="1">
    <location>
        <begin position="70"/>
        <end position="115"/>
    </location>
</feature>
<feature type="transmembrane region" description="Helical" evidence="2">
    <location>
        <begin position="123"/>
        <end position="148"/>
    </location>
</feature>
<keyword evidence="2" id="KW-0812">Transmembrane</keyword>
<feature type="region of interest" description="Disordered" evidence="1">
    <location>
        <begin position="154"/>
        <end position="208"/>
    </location>
</feature>
<evidence type="ECO:0000313" key="5">
    <source>
        <dbReference type="Proteomes" id="UP001175271"/>
    </source>
</evidence>
<dbReference type="Proteomes" id="UP001175271">
    <property type="component" value="Unassembled WGS sequence"/>
</dbReference>
<feature type="compositionally biased region" description="Acidic residues" evidence="1">
    <location>
        <begin position="197"/>
        <end position="208"/>
    </location>
</feature>
<reference evidence="4" key="1">
    <citation type="submission" date="2023-06" db="EMBL/GenBank/DDBJ databases">
        <title>Genomic analysis of the entomopathogenic nematode Steinernema hermaphroditum.</title>
        <authorList>
            <person name="Schwarz E.M."/>
            <person name="Heppert J.K."/>
            <person name="Baniya A."/>
            <person name="Schwartz H.T."/>
            <person name="Tan C.-H."/>
            <person name="Antoshechkin I."/>
            <person name="Sternberg P.W."/>
            <person name="Goodrich-Blair H."/>
            <person name="Dillman A.R."/>
        </authorList>
    </citation>
    <scope>NUCLEOTIDE SEQUENCE</scope>
    <source>
        <strain evidence="4">PS9179</strain>
        <tissue evidence="4">Whole animal</tissue>
    </source>
</reference>